<evidence type="ECO:0000259" key="5">
    <source>
        <dbReference type="Pfam" id="PF18962"/>
    </source>
</evidence>
<organism evidence="6 7">
    <name type="scientific">Flavobacterium cyanobacteriorum</name>
    <dbReference type="NCBI Taxonomy" id="2022802"/>
    <lineage>
        <taxon>Bacteria</taxon>
        <taxon>Pseudomonadati</taxon>
        <taxon>Bacteroidota</taxon>
        <taxon>Flavobacteriia</taxon>
        <taxon>Flavobacteriales</taxon>
        <taxon>Flavobacteriaceae</taxon>
        <taxon>Flavobacterium</taxon>
    </lineage>
</organism>
<dbReference type="EMBL" id="NOXV01000213">
    <property type="protein sequence ID" value="OYQ38555.1"/>
    <property type="molecule type" value="Genomic_DNA"/>
</dbReference>
<name>A0A255ZCD5_9FLAO</name>
<dbReference type="Pfam" id="PF18962">
    <property type="entry name" value="Por_Secre_tail"/>
    <property type="match status" value="1"/>
</dbReference>
<gene>
    <name evidence="6" type="ORF">CHU92_04855</name>
</gene>
<evidence type="ECO:0000313" key="7">
    <source>
        <dbReference type="Proteomes" id="UP000216605"/>
    </source>
</evidence>
<dbReference type="PANTHER" id="PTHR47566">
    <property type="match status" value="1"/>
</dbReference>
<proteinExistence type="predicted"/>
<dbReference type="InterPro" id="IPR052574">
    <property type="entry name" value="CDIRP"/>
</dbReference>
<dbReference type="Proteomes" id="UP000216605">
    <property type="component" value="Unassembled WGS sequence"/>
</dbReference>
<dbReference type="PANTHER" id="PTHR47566:SF1">
    <property type="entry name" value="PROTEIN NUD1"/>
    <property type="match status" value="1"/>
</dbReference>
<dbReference type="OrthoDB" id="8901262at2"/>
<dbReference type="InterPro" id="IPR032675">
    <property type="entry name" value="LRR_dom_sf"/>
</dbReference>
<evidence type="ECO:0000256" key="1">
    <source>
        <dbReference type="ARBA" id="ARBA00022614"/>
    </source>
</evidence>
<keyword evidence="7" id="KW-1185">Reference proteome</keyword>
<keyword evidence="1" id="KW-0433">Leucine-rich repeat</keyword>
<keyword evidence="3" id="KW-0677">Repeat</keyword>
<protein>
    <recommendedName>
        <fullName evidence="5">Secretion system C-terminal sorting domain-containing protein</fullName>
    </recommendedName>
</protein>
<keyword evidence="2 4" id="KW-0732">Signal</keyword>
<evidence type="ECO:0000256" key="4">
    <source>
        <dbReference type="SAM" id="SignalP"/>
    </source>
</evidence>
<feature type="chain" id="PRO_5011970994" description="Secretion system C-terminal sorting domain-containing protein" evidence="4">
    <location>
        <begin position="21"/>
        <end position="389"/>
    </location>
</feature>
<feature type="domain" description="Secretion system C-terminal sorting" evidence="5">
    <location>
        <begin position="317"/>
        <end position="387"/>
    </location>
</feature>
<evidence type="ECO:0000256" key="3">
    <source>
        <dbReference type="ARBA" id="ARBA00022737"/>
    </source>
</evidence>
<evidence type="ECO:0000313" key="6">
    <source>
        <dbReference type="EMBL" id="OYQ38555.1"/>
    </source>
</evidence>
<dbReference type="RefSeq" id="WP_094413165.1">
    <property type="nucleotide sequence ID" value="NZ_NOXV01000213.1"/>
</dbReference>
<dbReference type="AlphaFoldDB" id="A0A255ZCD5"/>
<dbReference type="Gene3D" id="3.80.10.10">
    <property type="entry name" value="Ribonuclease Inhibitor"/>
    <property type="match status" value="1"/>
</dbReference>
<dbReference type="NCBIfam" id="TIGR04183">
    <property type="entry name" value="Por_Secre_tail"/>
    <property type="match status" value="1"/>
</dbReference>
<sequence length="389" mass="41900">MKTLYFASYIFFILSFTASAQIVNIPDANFKARLLGNNSVALNPEGNNFNSTADANGNGEIELSEALAVTGLRIHTITTTSNDITSFEGLQYFTNLKNLWCSDNPVGGTLNVSMLTQLKYLACNNAQLTGVILPNPNVIEEISLAGNNLTSLNTVILPNLRYLDIAANNLTTLDMTPLAAITYLEAGHNPITSINLTSNNELIRAYLDNTQLTLIDASLAPALRTLHCSNNPNLTTINVKNNLVSGSDPDMLDFAYIFENLPALTHICLDNNEQYALAYTNYNSSGNVTVYTGDNCDIIVNVGTNGISEYTTGNLRIYPNPVASALHIEDVSGYPILGAEIYNTLGQAVTVVTGNAPLTQLDVSSLSPGTYLVKILSDKGSVTKKMVKI</sequence>
<accession>A0A255ZCD5</accession>
<evidence type="ECO:0000256" key="2">
    <source>
        <dbReference type="ARBA" id="ARBA00022729"/>
    </source>
</evidence>
<reference evidence="6 7" key="1">
    <citation type="submission" date="2017-07" db="EMBL/GenBank/DDBJ databases">
        <title>Flavobacterium cyanobacteriorum sp. nov., isolated from cyanobacterial aggregates in a eutrophic lake.</title>
        <authorList>
            <person name="Cai H."/>
        </authorList>
    </citation>
    <scope>NUCLEOTIDE SEQUENCE [LARGE SCALE GENOMIC DNA]</scope>
    <source>
        <strain evidence="6 7">TH021</strain>
    </source>
</reference>
<dbReference type="SUPFAM" id="SSF52058">
    <property type="entry name" value="L domain-like"/>
    <property type="match status" value="1"/>
</dbReference>
<comment type="caution">
    <text evidence="6">The sequence shown here is derived from an EMBL/GenBank/DDBJ whole genome shotgun (WGS) entry which is preliminary data.</text>
</comment>
<dbReference type="GO" id="GO:0035591">
    <property type="term" value="F:signaling adaptor activity"/>
    <property type="evidence" value="ECO:0007669"/>
    <property type="project" value="TreeGrafter"/>
</dbReference>
<feature type="signal peptide" evidence="4">
    <location>
        <begin position="1"/>
        <end position="20"/>
    </location>
</feature>
<dbReference type="InterPro" id="IPR026444">
    <property type="entry name" value="Secre_tail"/>
</dbReference>